<proteinExistence type="predicted"/>
<keyword evidence="1" id="KW-0808">Transferase</keyword>
<dbReference type="PANTHER" id="PTHR43861">
    <property type="entry name" value="TRANS-ACONITATE 2-METHYLTRANSFERASE-RELATED"/>
    <property type="match status" value="1"/>
</dbReference>
<keyword evidence="2" id="KW-1185">Reference proteome</keyword>
<evidence type="ECO:0000313" key="1">
    <source>
        <dbReference type="EMBL" id="MCQ8103076.1"/>
    </source>
</evidence>
<keyword evidence="1" id="KW-0489">Methyltransferase</keyword>
<accession>A0ABT1TC86</accession>
<dbReference type="CDD" id="cd02440">
    <property type="entry name" value="AdoMet_MTases"/>
    <property type="match status" value="1"/>
</dbReference>
<gene>
    <name evidence="1" type="ORF">NP590_03060</name>
</gene>
<dbReference type="EMBL" id="JANIBJ010000004">
    <property type="protein sequence ID" value="MCQ8103076.1"/>
    <property type="molecule type" value="Genomic_DNA"/>
</dbReference>
<dbReference type="GO" id="GO:0008168">
    <property type="term" value="F:methyltransferase activity"/>
    <property type="evidence" value="ECO:0007669"/>
    <property type="project" value="UniProtKB-KW"/>
</dbReference>
<dbReference type="SUPFAM" id="SSF53335">
    <property type="entry name" value="S-adenosyl-L-methionine-dependent methyltransferases"/>
    <property type="match status" value="1"/>
</dbReference>
<dbReference type="InterPro" id="IPR029063">
    <property type="entry name" value="SAM-dependent_MTases_sf"/>
</dbReference>
<dbReference type="RefSeq" id="WP_256600744.1">
    <property type="nucleotide sequence ID" value="NZ_JANIBJ010000004.1"/>
</dbReference>
<name>A0ABT1TC86_9GAMM</name>
<comment type="caution">
    <text evidence="1">The sequence shown here is derived from an EMBL/GenBank/DDBJ whole genome shotgun (WGS) entry which is preliminary data.</text>
</comment>
<reference evidence="1 2" key="1">
    <citation type="submission" date="2022-07" db="EMBL/GenBank/DDBJ databases">
        <title>Methylomonas rivi sp. nov., Methylomonas rosea sp. nov., Methylomonas aureus sp. nov. and Methylomonas subterranea sp. nov., four novel methanotrophs isolated from a freshwater creek and the deep terrestrial subsurface.</title>
        <authorList>
            <person name="Abin C."/>
            <person name="Sankaranarayanan K."/>
            <person name="Garner C."/>
            <person name="Sindelar R."/>
            <person name="Kotary K."/>
            <person name="Garner R."/>
            <person name="Barclay S."/>
            <person name="Lawson P."/>
            <person name="Krumholz L."/>
        </authorList>
    </citation>
    <scope>NUCLEOTIDE SEQUENCE [LARGE SCALE GENOMIC DNA]</scope>
    <source>
        <strain evidence="1 2">SURF-2</strain>
    </source>
</reference>
<protein>
    <submittedName>
        <fullName evidence="1">Class I SAM-dependent methyltransferase</fullName>
    </submittedName>
</protein>
<dbReference type="Gene3D" id="3.40.50.150">
    <property type="entry name" value="Vaccinia Virus protein VP39"/>
    <property type="match status" value="1"/>
</dbReference>
<dbReference type="Pfam" id="PF13489">
    <property type="entry name" value="Methyltransf_23"/>
    <property type="match status" value="1"/>
</dbReference>
<organism evidence="1 2">
    <name type="scientific">Methylomonas subterranea</name>
    <dbReference type="NCBI Taxonomy" id="2952225"/>
    <lineage>
        <taxon>Bacteria</taxon>
        <taxon>Pseudomonadati</taxon>
        <taxon>Pseudomonadota</taxon>
        <taxon>Gammaproteobacteria</taxon>
        <taxon>Methylococcales</taxon>
        <taxon>Methylococcaceae</taxon>
        <taxon>Methylomonas</taxon>
    </lineage>
</organism>
<dbReference type="GO" id="GO:0032259">
    <property type="term" value="P:methylation"/>
    <property type="evidence" value="ECO:0007669"/>
    <property type="project" value="UniProtKB-KW"/>
</dbReference>
<dbReference type="Proteomes" id="UP001524499">
    <property type="component" value="Unassembled WGS sequence"/>
</dbReference>
<sequence length="380" mass="43345">MTQRWNVQQDSLEILEMPFYWRLSNSVGTSKIPVRLPIRITARLEYDYLEFRPTDVEWQAINNAYQQNANIGFLNPESGQINTYGSSVNRFFLEVVETYAPEKTFEIGCGAGFSIQFLRAHGFKVIGIDPSEYSLEWSKRLGFELINDFFDEHLIYGKADLIFCNDVFEHVPQVDQFSKAVYKSLKQGGVFCFSTTNSTQSIALGDISMLEHQHVNMFTEASIYLLLANAGFSDISVKSGSYGNTFHVIARKKDSVIRKIESIKLASCKGFFERAYQKLTAFGDFYQKLGYSSHYYVPLRCIPYLATVGNFGDSDLYDSNMSWQGKYIDGYARPIKSLSDIEYVANGSFFIGSMTFHDEIKRTLIAHGYPEKSIHSVYTL</sequence>
<evidence type="ECO:0000313" key="2">
    <source>
        <dbReference type="Proteomes" id="UP001524499"/>
    </source>
</evidence>